<dbReference type="GO" id="GO:0007034">
    <property type="term" value="P:vacuolar transport"/>
    <property type="evidence" value="ECO:0007669"/>
    <property type="project" value="UniProtKB-ARBA"/>
</dbReference>
<dbReference type="PANTHER" id="PTHR12106:SF27">
    <property type="entry name" value="SORTILIN-RELATED RECEPTOR"/>
    <property type="match status" value="1"/>
</dbReference>
<dbReference type="InterPro" id="IPR031778">
    <property type="entry name" value="Sortilin_N"/>
</dbReference>
<keyword evidence="4" id="KW-0472">Membrane</keyword>
<feature type="chain" id="PRO_5012885323" description="VPS10 domain-containing protein" evidence="6">
    <location>
        <begin position="19"/>
        <end position="721"/>
    </location>
</feature>
<sequence>MQMYLFLIFCALWALGTAQEFVPGVWRSHVERSHEPNYVNYGGLSAFSDSHTSLLYFEDSLHITFDNSKSWQTVDVFGEDISWVIVDQFHKERAFVTTKSGGIHVTEDQGRNWKQISLPEEIEDKERCSLQTHPFNTNFLLLHCSIMHGNFQLGTNSKKRPDSSSFMERIAYASDDAGKSFRRIGEPVHEYEATPDLQYHGTTCQFATSSRDSTLDRDIIYCIHKVEVMTNMREWFSHTYGMDIEKKTFFKKKSFDPVSNTMSTLFYTTDFGQSTKLVDELKDFSIEDLWILPSHILVAISGGAEADQNINRLLVSTGGPFKHAYLPNPVAFLPNRIKNPLELDRERILLCAVLAGGEGHGKSEHLLVSDPFGLEFSFLDSITLEPSNHVNLEKLDNLKGTIWGRFSFDVDLNRSKVENMYETYFHEKTNWFQKIVKFIRNNLFYKNSCPHMESFPFIGYKRFSKSKISFDYGKTWNNLKVVDPSGKHKQRFHCDIDDVEHCSFQETSYFSSVENEPTAGILMKTGVVGENVLSLDDDDEMTFISRDGGASWEVVFEFPVYAAFLDFGNIIVSIPKTSPQDWSLKKFFYSVDQGNNWREYHLEEPTDAFHIKIVSRGSNVEVGLGHKTKQSTEYTFYTIDFSEVFGGSTCTDRDWETWYLSDGKCIDGIKYSFNRKKADAQCLMRKTFENLTLNEESCKPKDIQSSIWNFLGNSYHQFFNF</sequence>
<evidence type="ECO:0000256" key="5">
    <source>
        <dbReference type="ARBA" id="ARBA00023180"/>
    </source>
</evidence>
<feature type="domain" description="VPS10" evidence="7">
    <location>
        <begin position="51"/>
        <end position="719"/>
    </location>
</feature>
<feature type="signal peptide" evidence="6">
    <location>
        <begin position="1"/>
        <end position="18"/>
    </location>
</feature>
<dbReference type="Pfam" id="PF15901">
    <property type="entry name" value="Sortilin_C"/>
    <property type="match status" value="1"/>
</dbReference>
<dbReference type="AlphaFoldDB" id="A0A1Q3ALI6"/>
<dbReference type="GO" id="GO:0006892">
    <property type="term" value="P:post-Golgi vesicle-mediated transport"/>
    <property type="evidence" value="ECO:0007669"/>
    <property type="project" value="TreeGrafter"/>
</dbReference>
<dbReference type="OrthoDB" id="4066654at2759"/>
<dbReference type="GO" id="GO:0005794">
    <property type="term" value="C:Golgi apparatus"/>
    <property type="evidence" value="ECO:0007669"/>
    <property type="project" value="TreeGrafter"/>
</dbReference>
<keyword evidence="3" id="KW-0677">Repeat</keyword>
<dbReference type="InterPro" id="IPR015943">
    <property type="entry name" value="WD40/YVTN_repeat-like_dom_sf"/>
</dbReference>
<dbReference type="eggNOG" id="KOG3511">
    <property type="taxonomic scope" value="Eukaryota"/>
</dbReference>
<organism evidence="8 9">
    <name type="scientific">Zygosaccharomyces rouxii</name>
    <dbReference type="NCBI Taxonomy" id="4956"/>
    <lineage>
        <taxon>Eukaryota</taxon>
        <taxon>Fungi</taxon>
        <taxon>Dikarya</taxon>
        <taxon>Ascomycota</taxon>
        <taxon>Saccharomycotina</taxon>
        <taxon>Saccharomycetes</taxon>
        <taxon>Saccharomycetales</taxon>
        <taxon>Saccharomycetaceae</taxon>
        <taxon>Zygosaccharomyces</taxon>
    </lineage>
</organism>
<keyword evidence="6" id="KW-0732">Signal</keyword>
<evidence type="ECO:0000256" key="1">
    <source>
        <dbReference type="ARBA" id="ARBA00004370"/>
    </source>
</evidence>
<dbReference type="InterPro" id="IPR006581">
    <property type="entry name" value="VPS10"/>
</dbReference>
<dbReference type="GO" id="GO:0016020">
    <property type="term" value="C:membrane"/>
    <property type="evidence" value="ECO:0007669"/>
    <property type="project" value="UniProtKB-SubCell"/>
</dbReference>
<protein>
    <recommendedName>
        <fullName evidence="7">VPS10 domain-containing protein</fullName>
    </recommendedName>
</protein>
<evidence type="ECO:0000256" key="2">
    <source>
        <dbReference type="ARBA" id="ARBA00022692"/>
    </source>
</evidence>
<dbReference type="SUPFAM" id="SSF110296">
    <property type="entry name" value="Oligoxyloglucan reducing end-specific cellobiohydrolase"/>
    <property type="match status" value="2"/>
</dbReference>
<name>A0A1Q3ALI6_ZYGRO</name>
<dbReference type="InterPro" id="IPR031777">
    <property type="entry name" value="Sortilin_C"/>
</dbReference>
<accession>A0A1Q3ALI6</accession>
<keyword evidence="2" id="KW-0812">Transmembrane</keyword>
<dbReference type="Proteomes" id="UP000187013">
    <property type="component" value="Unassembled WGS sequence"/>
</dbReference>
<evidence type="ECO:0000259" key="7">
    <source>
        <dbReference type="SMART" id="SM00602"/>
    </source>
</evidence>
<comment type="caution">
    <text evidence="8">The sequence shown here is derived from an EMBL/GenBank/DDBJ whole genome shotgun (WGS) entry which is preliminary data.</text>
</comment>
<evidence type="ECO:0000256" key="4">
    <source>
        <dbReference type="ARBA" id="ARBA00023136"/>
    </source>
</evidence>
<comment type="subcellular location">
    <subcellularLocation>
        <location evidence="1">Membrane</location>
    </subcellularLocation>
</comment>
<reference evidence="8 9" key="1">
    <citation type="submission" date="2016-08" db="EMBL/GenBank/DDBJ databases">
        <title>Draft genome sequence of allopolyploid Zygosaccharomyces rouxii.</title>
        <authorList>
            <person name="Watanabe J."/>
            <person name="Uehara K."/>
            <person name="Mogi Y."/>
            <person name="Tsukioka Y."/>
        </authorList>
    </citation>
    <scope>NUCLEOTIDE SEQUENCE [LARGE SCALE GENOMIC DNA]</scope>
    <source>
        <strain evidence="8 9">NBRC 110957</strain>
    </source>
</reference>
<dbReference type="Pfam" id="PF15902">
    <property type="entry name" value="Sortilin-Vps10"/>
    <property type="match status" value="2"/>
</dbReference>
<evidence type="ECO:0000313" key="9">
    <source>
        <dbReference type="Proteomes" id="UP000187013"/>
    </source>
</evidence>
<dbReference type="InterPro" id="IPR050310">
    <property type="entry name" value="VPS10-sortilin"/>
</dbReference>
<dbReference type="EMBL" id="BDGX01000060">
    <property type="protein sequence ID" value="GAV56413.1"/>
    <property type="molecule type" value="Genomic_DNA"/>
</dbReference>
<gene>
    <name evidence="8" type="ORF">ZYGR_0BH00100</name>
</gene>
<dbReference type="PANTHER" id="PTHR12106">
    <property type="entry name" value="SORTILIN RELATED"/>
    <property type="match status" value="1"/>
</dbReference>
<dbReference type="Gene3D" id="2.130.10.10">
    <property type="entry name" value="YVTN repeat-like/Quinoprotein amine dehydrogenase"/>
    <property type="match status" value="1"/>
</dbReference>
<evidence type="ECO:0000313" key="8">
    <source>
        <dbReference type="EMBL" id="GAV56413.1"/>
    </source>
</evidence>
<evidence type="ECO:0000256" key="3">
    <source>
        <dbReference type="ARBA" id="ARBA00022737"/>
    </source>
</evidence>
<dbReference type="SMART" id="SM00602">
    <property type="entry name" value="VPS10"/>
    <property type="match status" value="1"/>
</dbReference>
<keyword evidence="5" id="KW-0325">Glycoprotein</keyword>
<proteinExistence type="predicted"/>
<evidence type="ECO:0000256" key="6">
    <source>
        <dbReference type="SAM" id="SignalP"/>
    </source>
</evidence>